<keyword evidence="3" id="KW-1185">Reference proteome</keyword>
<sequence>MARYEAVPLTVNEQDDLTARRVGTASLNASPKTHIHTYTKIANNDTGSLEPPRRRLPDFCISPVILIALAIFFATGSTTTGLLYHFSQARDGLKAEEDKHRYAWIYGPAAVLVLLQVIWRVIDLKTKQTMPWHELARGPSSAKKTLLLEYISPMIWTNIWRSVNNEHWAVAMTILGRLLLLLMTVFATGLFSLETVLVTDIDVPLKSNQLDTSSFSVTNVSTGPAFLNLAILTQNLSYPLGTTRDTVVPVFEPINKMPETANYEAVVKGVGVSLDCENLDLENATEVACPWWSIQAPCYIVNITTPTCDMINVSIAMGADHGYSNVLNATQTYQATIENYVCNSGLAYDRPHRTLEDAKMYQNETLFNKSTDRTLDDRILLSMVDLRFTPTAADRAPKYMWVHNITALLCKPSYSINEYRTVYYANETGSDVELIRKTDDELDNFYTGDISKLLLKIFNDYENMYIGMGGSDYVLATPVPPVFQMMQLLHGAEKTNFTLKGFMEPDLLKSSAEAILLGTITQHLHQRIMTESPDTGNNTLQGTLRRSQERLQVRALSMGFLCMGFASMSILSVALFLVLPRKLDAKGNVGSISTIANVMRSNLELVSLFASLDQGSLKDSLDLWRFLSHREVEGGPLMVDCVINSHMKASETTRRKNPTIVQWWRPASSRSWFTATSVAITLLTIGLLEFIQHLSDRHNGFMDLGSKKIDSAVLSLYLPTAIALGITTMFSSIELTVATFSPFSTLGKGKAAASRTLSLDYVTNSGPHVFIAALRNGHFALSIILATTFVSSFLAIVIPGLYSQVTIPSHTNMTLLQLDKFDPSAANIAEDDKRAGALLTLLTYYDIEYPSWVYEDLAFPQLRFEDTNQLGDFNMVSATLSLRTSAIRAKLSCESISDQIMWEATRLPYDDSIDVTASSRFPWSLCSNPPLNSSFNASPWKQRFSVTDFGVPFHLGNASMIYWHIFQLDFDTINMQNWGCPSLEFTLGTISVTPTSKNATNYTVDADMSVLVCSQQLQSVETNLTLSYPGLTISRDFPPQPIESTAKWLQNSTDKNGFYFGLDNLLLYGLGGPNGTRTASGSWSDIDLVDNWMRALVHSAEKRNNVSLGQMIGKNNEATLVEMAEKIYGRYMAEALSNNMRVDVEVDIPDLTTTDSPWKAIITPLPALNSTLTTKKLDHISTGNSSTTSKMRLNNISTVYNSTHHNSIVFSLPTTSGTLPNNTFGFFLSQTRSGIGQAASSTLVSSRDSKNPEQATSTTYFSSQTGSSTVLYTSSISDLFFPKRTGIQRRAAGATPTLTATLTRTGRSGEIRLKQNRSPKIALQVILAVMSVGAILTRLLLRTKDTLPHEPYSIAGRATLIANGDVLRTLREGSGKIRNQGRIYRLQWWEDGQGHLRYGICEDRSRS</sequence>
<accession>A0A6G1JT59</accession>
<evidence type="ECO:0000256" key="1">
    <source>
        <dbReference type="SAM" id="Phobius"/>
    </source>
</evidence>
<feature type="transmembrane region" description="Helical" evidence="1">
    <location>
        <begin position="672"/>
        <end position="691"/>
    </location>
</feature>
<dbReference type="OrthoDB" id="3912677at2759"/>
<feature type="transmembrane region" description="Helical" evidence="1">
    <location>
        <begin position="168"/>
        <end position="191"/>
    </location>
</feature>
<proteinExistence type="predicted"/>
<evidence type="ECO:0000313" key="3">
    <source>
        <dbReference type="Proteomes" id="UP000799428"/>
    </source>
</evidence>
<dbReference type="PANTHER" id="PTHR37544:SF1">
    <property type="entry name" value="PHOSPHORIBOSYLAMINOIMIDAZOLE-SUCCINOCARBOXAMIDE SYNTHASE"/>
    <property type="match status" value="1"/>
</dbReference>
<protein>
    <submittedName>
        <fullName evidence="2">Uncharacterized protein</fullName>
    </submittedName>
</protein>
<reference evidence="2" key="1">
    <citation type="journal article" date="2020" name="Stud. Mycol.">
        <title>101 Dothideomycetes genomes: a test case for predicting lifestyles and emergence of pathogens.</title>
        <authorList>
            <person name="Haridas S."/>
            <person name="Albert R."/>
            <person name="Binder M."/>
            <person name="Bloem J."/>
            <person name="Labutti K."/>
            <person name="Salamov A."/>
            <person name="Andreopoulos B."/>
            <person name="Baker S."/>
            <person name="Barry K."/>
            <person name="Bills G."/>
            <person name="Bluhm B."/>
            <person name="Cannon C."/>
            <person name="Castanera R."/>
            <person name="Culley D."/>
            <person name="Daum C."/>
            <person name="Ezra D."/>
            <person name="Gonzalez J."/>
            <person name="Henrissat B."/>
            <person name="Kuo A."/>
            <person name="Liang C."/>
            <person name="Lipzen A."/>
            <person name="Lutzoni F."/>
            <person name="Magnuson J."/>
            <person name="Mondo S."/>
            <person name="Nolan M."/>
            <person name="Ohm R."/>
            <person name="Pangilinan J."/>
            <person name="Park H.-J."/>
            <person name="Ramirez L."/>
            <person name="Alfaro M."/>
            <person name="Sun H."/>
            <person name="Tritt A."/>
            <person name="Yoshinaga Y."/>
            <person name="Zwiers L.-H."/>
            <person name="Turgeon B."/>
            <person name="Goodwin S."/>
            <person name="Spatafora J."/>
            <person name="Crous P."/>
            <person name="Grigoriev I."/>
        </authorList>
    </citation>
    <scope>NUCLEOTIDE SEQUENCE</scope>
    <source>
        <strain evidence="2">CBS 279.74</strain>
    </source>
</reference>
<keyword evidence="1" id="KW-0812">Transmembrane</keyword>
<dbReference type="EMBL" id="MU005785">
    <property type="protein sequence ID" value="KAF2703738.1"/>
    <property type="molecule type" value="Genomic_DNA"/>
</dbReference>
<feature type="transmembrane region" description="Helical" evidence="1">
    <location>
        <begin position="712"/>
        <end position="733"/>
    </location>
</feature>
<feature type="transmembrane region" description="Helical" evidence="1">
    <location>
        <begin position="555"/>
        <end position="579"/>
    </location>
</feature>
<feature type="transmembrane region" description="Helical" evidence="1">
    <location>
        <begin position="104"/>
        <end position="122"/>
    </location>
</feature>
<feature type="transmembrane region" description="Helical" evidence="1">
    <location>
        <begin position="61"/>
        <end position="84"/>
    </location>
</feature>
<dbReference type="InterPro" id="IPR021840">
    <property type="entry name" value="DUF3433"/>
</dbReference>
<feature type="transmembrane region" description="Helical" evidence="1">
    <location>
        <begin position="779"/>
        <end position="802"/>
    </location>
</feature>
<dbReference type="PANTHER" id="PTHR37544">
    <property type="entry name" value="SPRAY-RELATED"/>
    <property type="match status" value="1"/>
</dbReference>
<keyword evidence="1" id="KW-0472">Membrane</keyword>
<keyword evidence="1" id="KW-1133">Transmembrane helix</keyword>
<evidence type="ECO:0000313" key="2">
    <source>
        <dbReference type="EMBL" id="KAF2703738.1"/>
    </source>
</evidence>
<dbReference type="Pfam" id="PF11915">
    <property type="entry name" value="DUF3433"/>
    <property type="match status" value="2"/>
</dbReference>
<organism evidence="2 3">
    <name type="scientific">Pleomassaria siparia CBS 279.74</name>
    <dbReference type="NCBI Taxonomy" id="1314801"/>
    <lineage>
        <taxon>Eukaryota</taxon>
        <taxon>Fungi</taxon>
        <taxon>Dikarya</taxon>
        <taxon>Ascomycota</taxon>
        <taxon>Pezizomycotina</taxon>
        <taxon>Dothideomycetes</taxon>
        <taxon>Pleosporomycetidae</taxon>
        <taxon>Pleosporales</taxon>
        <taxon>Pleomassariaceae</taxon>
        <taxon>Pleomassaria</taxon>
    </lineage>
</organism>
<gene>
    <name evidence="2" type="ORF">K504DRAFT_495288</name>
</gene>
<dbReference type="Proteomes" id="UP000799428">
    <property type="component" value="Unassembled WGS sequence"/>
</dbReference>
<name>A0A6G1JT59_9PLEO</name>